<dbReference type="Pfam" id="PF00633">
    <property type="entry name" value="HHH"/>
    <property type="match status" value="1"/>
</dbReference>
<protein>
    <recommendedName>
        <fullName evidence="5">Adenine DNA glycosylase</fullName>
        <ecNumber evidence="4">3.2.2.31</ecNumber>
    </recommendedName>
</protein>
<evidence type="ECO:0000256" key="12">
    <source>
        <dbReference type="ARBA" id="ARBA00023204"/>
    </source>
</evidence>
<evidence type="ECO:0000256" key="13">
    <source>
        <dbReference type="ARBA" id="ARBA00023295"/>
    </source>
</evidence>
<evidence type="ECO:0000313" key="16">
    <source>
        <dbReference type="EMBL" id="KAL3765776.1"/>
    </source>
</evidence>
<evidence type="ECO:0000256" key="7">
    <source>
        <dbReference type="ARBA" id="ARBA00022723"/>
    </source>
</evidence>
<reference evidence="16 17" key="1">
    <citation type="submission" date="2024-10" db="EMBL/GenBank/DDBJ databases">
        <title>Updated reference genomes for cyclostephanoid diatoms.</title>
        <authorList>
            <person name="Roberts W.R."/>
            <person name="Alverson A.J."/>
        </authorList>
    </citation>
    <scope>NUCLEOTIDE SEQUENCE [LARGE SCALE GENOMIC DNA]</scope>
    <source>
        <strain evidence="16 17">AJA010-31</strain>
    </source>
</reference>
<dbReference type="GO" id="GO:0046872">
    <property type="term" value="F:metal ion binding"/>
    <property type="evidence" value="ECO:0007669"/>
    <property type="project" value="UniProtKB-KW"/>
</dbReference>
<gene>
    <name evidence="16" type="ORF">ACHAWO_011723</name>
</gene>
<evidence type="ECO:0000256" key="4">
    <source>
        <dbReference type="ARBA" id="ARBA00012045"/>
    </source>
</evidence>
<dbReference type="Pfam" id="PF14815">
    <property type="entry name" value="NUDIX_4"/>
    <property type="match status" value="1"/>
</dbReference>
<keyword evidence="7" id="KW-0479">Metal-binding</keyword>
<feature type="region of interest" description="Disordered" evidence="14">
    <location>
        <begin position="64"/>
        <end position="96"/>
    </location>
</feature>
<keyword evidence="8" id="KW-0227">DNA damage</keyword>
<organism evidence="16 17">
    <name type="scientific">Cyclotella atomus</name>
    <dbReference type="NCBI Taxonomy" id="382360"/>
    <lineage>
        <taxon>Eukaryota</taxon>
        <taxon>Sar</taxon>
        <taxon>Stramenopiles</taxon>
        <taxon>Ochrophyta</taxon>
        <taxon>Bacillariophyta</taxon>
        <taxon>Coscinodiscophyceae</taxon>
        <taxon>Thalassiosirophycidae</taxon>
        <taxon>Stephanodiscales</taxon>
        <taxon>Stephanodiscaceae</taxon>
        <taxon>Cyclotella</taxon>
    </lineage>
</organism>
<comment type="caution">
    <text evidence="16">The sequence shown here is derived from an EMBL/GenBank/DDBJ whole genome shotgun (WGS) entry which is preliminary data.</text>
</comment>
<dbReference type="InterPro" id="IPR011257">
    <property type="entry name" value="DNA_glycosylase"/>
</dbReference>
<proteinExistence type="inferred from homology"/>
<dbReference type="GO" id="GO:0000701">
    <property type="term" value="F:purine-specific mismatch base pair DNA N-glycosylase activity"/>
    <property type="evidence" value="ECO:0007669"/>
    <property type="project" value="UniProtKB-EC"/>
</dbReference>
<dbReference type="FunFam" id="1.10.340.30:FF:000002">
    <property type="entry name" value="Adenine DNA glycosylase"/>
    <property type="match status" value="1"/>
</dbReference>
<keyword evidence="10" id="KW-0408">Iron</keyword>
<dbReference type="GO" id="GO:0006281">
    <property type="term" value="P:DNA repair"/>
    <property type="evidence" value="ECO:0007669"/>
    <property type="project" value="UniProtKB-KW"/>
</dbReference>
<dbReference type="SMART" id="SM00478">
    <property type="entry name" value="ENDO3c"/>
    <property type="match status" value="1"/>
</dbReference>
<evidence type="ECO:0000256" key="14">
    <source>
        <dbReference type="SAM" id="MobiDB-lite"/>
    </source>
</evidence>
<keyword evidence="11" id="KW-0411">Iron-sulfur</keyword>
<feature type="domain" description="HhH-GPD" evidence="15">
    <location>
        <begin position="220"/>
        <end position="359"/>
    </location>
</feature>
<evidence type="ECO:0000256" key="1">
    <source>
        <dbReference type="ARBA" id="ARBA00000843"/>
    </source>
</evidence>
<evidence type="ECO:0000259" key="15">
    <source>
        <dbReference type="SMART" id="SM00478"/>
    </source>
</evidence>
<dbReference type="InterPro" id="IPR003265">
    <property type="entry name" value="HhH-GPD_domain"/>
</dbReference>
<dbReference type="Gene3D" id="1.10.340.30">
    <property type="entry name" value="Hypothetical protein, domain 2"/>
    <property type="match status" value="1"/>
</dbReference>
<comment type="similarity">
    <text evidence="3">Belongs to the Nth/MutY family.</text>
</comment>
<evidence type="ECO:0000256" key="3">
    <source>
        <dbReference type="ARBA" id="ARBA00008343"/>
    </source>
</evidence>
<evidence type="ECO:0000256" key="10">
    <source>
        <dbReference type="ARBA" id="ARBA00023004"/>
    </source>
</evidence>
<evidence type="ECO:0000313" key="17">
    <source>
        <dbReference type="Proteomes" id="UP001530400"/>
    </source>
</evidence>
<dbReference type="InterPro" id="IPR000445">
    <property type="entry name" value="HhH_motif"/>
</dbReference>
<comment type="cofactor">
    <cofactor evidence="2">
        <name>[4Fe-4S] cluster</name>
        <dbReference type="ChEBI" id="CHEBI:49883"/>
    </cofactor>
</comment>
<feature type="compositionally biased region" description="Basic and acidic residues" evidence="14">
    <location>
        <begin position="179"/>
        <end position="192"/>
    </location>
</feature>
<evidence type="ECO:0000256" key="11">
    <source>
        <dbReference type="ARBA" id="ARBA00023014"/>
    </source>
</evidence>
<dbReference type="PANTHER" id="PTHR42944:SF1">
    <property type="entry name" value="ADENINE DNA GLYCOSYLASE"/>
    <property type="match status" value="1"/>
</dbReference>
<dbReference type="InterPro" id="IPR044298">
    <property type="entry name" value="MIG/MutY"/>
</dbReference>
<dbReference type="InterPro" id="IPR023170">
    <property type="entry name" value="HhH_base_excis_C"/>
</dbReference>
<dbReference type="SUPFAM" id="SSF55811">
    <property type="entry name" value="Nudix"/>
    <property type="match status" value="1"/>
</dbReference>
<evidence type="ECO:0000256" key="6">
    <source>
        <dbReference type="ARBA" id="ARBA00022485"/>
    </source>
</evidence>
<name>A0ABD3MSE8_9STRA</name>
<evidence type="ECO:0000256" key="9">
    <source>
        <dbReference type="ARBA" id="ARBA00022801"/>
    </source>
</evidence>
<dbReference type="InterPro" id="IPR015797">
    <property type="entry name" value="NUDIX_hydrolase-like_dom_sf"/>
</dbReference>
<keyword evidence="13" id="KW-0326">Glycosidase</keyword>
<dbReference type="Pfam" id="PF00730">
    <property type="entry name" value="HhH-GPD"/>
    <property type="match status" value="1"/>
</dbReference>
<dbReference type="SUPFAM" id="SSF48150">
    <property type="entry name" value="DNA-glycosylase"/>
    <property type="match status" value="1"/>
</dbReference>
<dbReference type="PANTHER" id="PTHR42944">
    <property type="entry name" value="ADENINE DNA GLYCOSYLASE"/>
    <property type="match status" value="1"/>
</dbReference>
<sequence length="685" mass="75630">MPRHLRKSSHITSALRPLSLSSAAFICIASCCSVTRSLAFSSSLLPRHQPTLYSSRGIMASSKQAAAADAARRSPRKRTASTSNNADTSLAKKTYQAANKDPVVSPELLPTDNSQLLQSWLQHNHHSYHLSFLSPSKAYAIRISLVKWYRANRRKLPWRGDVGPYDGSTAGFGEKKKRSNDGGDIRSFFSEKSKKDTRKHDLRFEKREVSAYGVWVSEIMLQQTRVEAVIPYYLKWMESFPTVESLADATPEQVNSHWAGLGFYRRARLLHAGAKRVVDEFGGVVPDSVEELMKVEGIGRYTASAIASIAYGVEVPVVDGNVCRVLSRLTGVANQIKAAVFKDDLGWVLAEKIVQARPESQCDGSFEVIGYPGEVRDVQSTPSHVSRYFPHPMNCTIICQVNQALMELGATYCSPSGTGIEDQDPLKQFYLSTRLGSAIGQSMRSNNLDLLPPATGSRFGNDVCRLCDPDGISCVFYDITDRITESTKSTTSVEKLAAASGHASIPVAPPKKAKRQEVLAVAVICLEHANKADNCWLMIKRPDGGLLAGQWEFPSVCVWDSSKVESKKDKKAKTKSLDVQVPHIDASVRSAELGSFLSSILQSDNDSNELIKKRVQVTDPIVHVFSHVCHTMYVEKSKVRSKSVPEQRRWQTKDGREIGWFTKSDMKDSGITSGVRKVLALSEQA</sequence>
<dbReference type="Gene3D" id="3.90.79.10">
    <property type="entry name" value="Nucleoside Triphosphate Pyrophosphohydrolase"/>
    <property type="match status" value="1"/>
</dbReference>
<keyword evidence="12" id="KW-0234">DNA repair</keyword>
<dbReference type="EMBL" id="JALLPJ020001396">
    <property type="protein sequence ID" value="KAL3765776.1"/>
    <property type="molecule type" value="Genomic_DNA"/>
</dbReference>
<dbReference type="GO" id="GO:0051539">
    <property type="term" value="F:4 iron, 4 sulfur cluster binding"/>
    <property type="evidence" value="ECO:0007669"/>
    <property type="project" value="UniProtKB-KW"/>
</dbReference>
<dbReference type="Gene3D" id="1.10.1670.10">
    <property type="entry name" value="Helix-hairpin-Helix base-excision DNA repair enzymes (C-terminal)"/>
    <property type="match status" value="1"/>
</dbReference>
<evidence type="ECO:0000256" key="5">
    <source>
        <dbReference type="ARBA" id="ARBA00022023"/>
    </source>
</evidence>
<dbReference type="AlphaFoldDB" id="A0ABD3MSE8"/>
<comment type="catalytic activity">
    <reaction evidence="1">
        <text>Hydrolyzes free adenine bases from 7,8-dihydro-8-oxoguanine:adenine mismatched double-stranded DNA, leaving an apurinic site.</text>
        <dbReference type="EC" id="3.2.2.31"/>
    </reaction>
</comment>
<evidence type="ECO:0000256" key="2">
    <source>
        <dbReference type="ARBA" id="ARBA00001966"/>
    </source>
</evidence>
<accession>A0ABD3MSE8</accession>
<dbReference type="InterPro" id="IPR029119">
    <property type="entry name" value="MutY_C"/>
</dbReference>
<evidence type="ECO:0000256" key="8">
    <source>
        <dbReference type="ARBA" id="ARBA00022763"/>
    </source>
</evidence>
<keyword evidence="17" id="KW-1185">Reference proteome</keyword>
<keyword evidence="9" id="KW-0378">Hydrolase</keyword>
<feature type="region of interest" description="Disordered" evidence="14">
    <location>
        <begin position="169"/>
        <end position="192"/>
    </location>
</feature>
<dbReference type="Proteomes" id="UP001530400">
    <property type="component" value="Unassembled WGS sequence"/>
</dbReference>
<dbReference type="EC" id="3.2.2.31" evidence="4"/>
<keyword evidence="6" id="KW-0004">4Fe-4S</keyword>
<dbReference type="CDD" id="cd00056">
    <property type="entry name" value="ENDO3c"/>
    <property type="match status" value="1"/>
</dbReference>